<sequence>MSVPKPEMEESREENDFPIAWIEMKPYGDVDEVKQDLRELSDRAGFEITGFETVDPPSTENGNKVVKAYTHTFQEVPKDKLPAVREWLLREVYWAQHVCNAKVNIEKRESIGN</sequence>
<evidence type="ECO:0000313" key="2">
    <source>
        <dbReference type="Proteomes" id="UP000070257"/>
    </source>
</evidence>
<organism evidence="1 2">
    <name type="scientific">candidate division MSBL1 archaeon SCGC-AAA259J03</name>
    <dbReference type="NCBI Taxonomy" id="1698269"/>
    <lineage>
        <taxon>Archaea</taxon>
        <taxon>Methanobacteriati</taxon>
        <taxon>Methanobacteriota</taxon>
        <taxon>candidate division MSBL1</taxon>
    </lineage>
</organism>
<evidence type="ECO:0000313" key="1">
    <source>
        <dbReference type="EMBL" id="KXA98908.1"/>
    </source>
</evidence>
<keyword evidence="2" id="KW-1185">Reference proteome</keyword>
<dbReference type="EMBL" id="LHXT01000002">
    <property type="protein sequence ID" value="KXA98908.1"/>
    <property type="molecule type" value="Genomic_DNA"/>
</dbReference>
<dbReference type="Proteomes" id="UP000070257">
    <property type="component" value="Unassembled WGS sequence"/>
</dbReference>
<protein>
    <submittedName>
        <fullName evidence="1">Uncharacterized protein</fullName>
    </submittedName>
</protein>
<dbReference type="AlphaFoldDB" id="A0A656YXD0"/>
<gene>
    <name evidence="1" type="ORF">AKJ39_00350</name>
</gene>
<reference evidence="1 2" key="1">
    <citation type="journal article" date="2016" name="Sci. Rep.">
        <title>Metabolic traits of an uncultured archaeal lineage -MSBL1- from brine pools of the Red Sea.</title>
        <authorList>
            <person name="Mwirichia R."/>
            <person name="Alam I."/>
            <person name="Rashid M."/>
            <person name="Vinu M."/>
            <person name="Ba-Alawi W."/>
            <person name="Anthony Kamau A."/>
            <person name="Kamanda Ngugi D."/>
            <person name="Goker M."/>
            <person name="Klenk H.P."/>
            <person name="Bajic V."/>
            <person name="Stingl U."/>
        </authorList>
    </citation>
    <scope>NUCLEOTIDE SEQUENCE [LARGE SCALE GENOMIC DNA]</scope>
    <source>
        <strain evidence="1">SCGC-AAA259J03</strain>
    </source>
</reference>
<comment type="caution">
    <text evidence="1">The sequence shown here is derived from an EMBL/GenBank/DDBJ whole genome shotgun (WGS) entry which is preliminary data.</text>
</comment>
<accession>A0A656YXD0</accession>
<proteinExistence type="predicted"/>
<name>A0A656YXD0_9EURY</name>